<comment type="caution">
    <text evidence="5">Lacks conserved residue(s) required for the propagation of feature annotation.</text>
</comment>
<dbReference type="PANTHER" id="PTHR10291">
    <property type="entry name" value="DEHYDRODOLICHYL DIPHOSPHATE SYNTHASE FAMILY MEMBER"/>
    <property type="match status" value="1"/>
</dbReference>
<keyword evidence="7" id="KW-1185">Reference proteome</keyword>
<dbReference type="RefSeq" id="WP_345695915.1">
    <property type="nucleotide sequence ID" value="NZ_BAABIS010000001.1"/>
</dbReference>
<feature type="binding site" evidence="5">
    <location>
        <position position="43"/>
    </location>
    <ligand>
        <name>substrate</name>
    </ligand>
</feature>
<dbReference type="InterPro" id="IPR018520">
    <property type="entry name" value="UPP_synth-like_CS"/>
</dbReference>
<comment type="subunit">
    <text evidence="5">Homodimer.</text>
</comment>
<feature type="binding site" evidence="5">
    <location>
        <position position="90"/>
    </location>
    <ligand>
        <name>substrate</name>
    </ligand>
</feature>
<comment type="caution">
    <text evidence="6">The sequence shown here is derived from an EMBL/GenBank/DDBJ whole genome shotgun (WGS) entry which is preliminary data.</text>
</comment>
<comment type="similarity">
    <text evidence="4">Belongs to the UPP synthase family. Z-FPP synthase subfamily.</text>
</comment>
<evidence type="ECO:0000313" key="6">
    <source>
        <dbReference type="EMBL" id="GAA4840067.1"/>
    </source>
</evidence>
<evidence type="ECO:0000313" key="7">
    <source>
        <dbReference type="Proteomes" id="UP001501752"/>
    </source>
</evidence>
<protein>
    <recommendedName>
        <fullName evidence="5">Isoprenyl transferase</fullName>
        <ecNumber evidence="5">2.5.1.-</ecNumber>
    </recommendedName>
</protein>
<evidence type="ECO:0000256" key="2">
    <source>
        <dbReference type="ARBA" id="ARBA00022723"/>
    </source>
</evidence>
<comment type="cofactor">
    <cofactor evidence="5">
        <name>Mg(2+)</name>
        <dbReference type="ChEBI" id="CHEBI:18420"/>
    </cofactor>
    <text evidence="5">Binds 2 magnesium ions per subunit.</text>
</comment>
<evidence type="ECO:0000256" key="1">
    <source>
        <dbReference type="ARBA" id="ARBA00022679"/>
    </source>
</evidence>
<dbReference type="SUPFAM" id="SSF64005">
    <property type="entry name" value="Undecaprenyl diphosphate synthase"/>
    <property type="match status" value="1"/>
</dbReference>
<dbReference type="Proteomes" id="UP001501752">
    <property type="component" value="Unassembled WGS sequence"/>
</dbReference>
<dbReference type="InterPro" id="IPR001441">
    <property type="entry name" value="UPP_synth-like"/>
</dbReference>
<dbReference type="InterPro" id="IPR036424">
    <property type="entry name" value="UPP_synth-like_sf"/>
</dbReference>
<dbReference type="EMBL" id="BAABIS010000001">
    <property type="protein sequence ID" value="GAA4840067.1"/>
    <property type="molecule type" value="Genomic_DNA"/>
</dbReference>
<keyword evidence="2 5" id="KW-0479">Metal-binding</keyword>
<feature type="binding site" evidence="5">
    <location>
        <begin position="215"/>
        <end position="217"/>
    </location>
    <ligand>
        <name>substrate</name>
    </ligand>
</feature>
<dbReference type="EC" id="2.5.1.-" evidence="5"/>
<dbReference type="NCBIfam" id="NF011403">
    <property type="entry name" value="PRK14828.1"/>
    <property type="match status" value="1"/>
</dbReference>
<name>A0ABP9DE52_9ACTN</name>
<keyword evidence="3 5" id="KW-0460">Magnesium</keyword>
<dbReference type="HAMAP" id="MF_01139">
    <property type="entry name" value="ISPT"/>
    <property type="match status" value="1"/>
</dbReference>
<feature type="binding site" evidence="5">
    <location>
        <position position="228"/>
    </location>
    <ligand>
        <name>Mg(2+)</name>
        <dbReference type="ChEBI" id="CHEBI:18420"/>
    </ligand>
</feature>
<evidence type="ECO:0000256" key="5">
    <source>
        <dbReference type="HAMAP-Rule" id="MF_01139"/>
    </source>
</evidence>
<feature type="binding site" evidence="5">
    <location>
        <position position="38"/>
    </location>
    <ligand>
        <name>Mg(2+)</name>
        <dbReference type="ChEBI" id="CHEBI:18420"/>
    </ligand>
</feature>
<dbReference type="Gene3D" id="3.40.1180.10">
    <property type="entry name" value="Decaprenyl diphosphate synthase-like"/>
    <property type="match status" value="1"/>
</dbReference>
<feature type="active site" evidence="5">
    <location>
        <position position="38"/>
    </location>
</feature>
<evidence type="ECO:0000256" key="3">
    <source>
        <dbReference type="ARBA" id="ARBA00022842"/>
    </source>
</evidence>
<dbReference type="NCBIfam" id="TIGR00055">
    <property type="entry name" value="uppS"/>
    <property type="match status" value="1"/>
</dbReference>
<evidence type="ECO:0000256" key="4">
    <source>
        <dbReference type="ARBA" id="ARBA00038453"/>
    </source>
</evidence>
<gene>
    <name evidence="6" type="ORF">GCM10023235_14400</name>
</gene>
<feature type="binding site" evidence="5">
    <location>
        <position position="209"/>
    </location>
    <ligand>
        <name>substrate</name>
    </ligand>
</feature>
<dbReference type="GO" id="GO:0016740">
    <property type="term" value="F:transferase activity"/>
    <property type="evidence" value="ECO:0007669"/>
    <property type="project" value="UniProtKB-KW"/>
</dbReference>
<dbReference type="Pfam" id="PF01255">
    <property type="entry name" value="Prenyltransf"/>
    <property type="match status" value="1"/>
</dbReference>
<feature type="binding site" evidence="5">
    <location>
        <begin position="84"/>
        <end position="86"/>
    </location>
    <ligand>
        <name>substrate</name>
    </ligand>
</feature>
<dbReference type="PROSITE" id="PS01066">
    <property type="entry name" value="UPP_SYNTHASE"/>
    <property type="match status" value="1"/>
</dbReference>
<organism evidence="6 7">
    <name type="scientific">Kitasatospora terrestris</name>
    <dbReference type="NCBI Taxonomy" id="258051"/>
    <lineage>
        <taxon>Bacteria</taxon>
        <taxon>Bacillati</taxon>
        <taxon>Actinomycetota</taxon>
        <taxon>Actinomycetes</taxon>
        <taxon>Kitasatosporales</taxon>
        <taxon>Streptomycetaceae</taxon>
        <taxon>Kitasatospora</taxon>
    </lineage>
</organism>
<sequence length="260" mass="28852">MPLLPAWVRNLLLPVYERRVIRGLDGLPRPKNVGIMLDGNRRWARAAGHRDVVEGYRVGGAKVEEFLTWCADAGVEHVTLFMLSDDNLGRPAEQLGPLLGIIQDTVAGLALPGRPWRVHLIGSLDLLPGDLAAAMKQDAACTTDRHGLRVDVAVGYGGRREIVDAVRAALRHHIAAGGDPADLADTLDVEHISANLYSDASDQADLIIRTSGEQRLSGFLLWQSAYAEMYWVDVYWPAFRRVDLLRALRSFGQRERRYGR</sequence>
<proteinExistence type="inferred from homology"/>
<reference evidence="7" key="1">
    <citation type="journal article" date="2019" name="Int. J. Syst. Evol. Microbiol.">
        <title>The Global Catalogue of Microorganisms (GCM) 10K type strain sequencing project: providing services to taxonomists for standard genome sequencing and annotation.</title>
        <authorList>
            <consortium name="The Broad Institute Genomics Platform"/>
            <consortium name="The Broad Institute Genome Sequencing Center for Infectious Disease"/>
            <person name="Wu L."/>
            <person name="Ma J."/>
        </authorList>
    </citation>
    <scope>NUCLEOTIDE SEQUENCE [LARGE SCALE GENOMIC DNA]</scope>
    <source>
        <strain evidence="7">JCM 13006</strain>
    </source>
</reference>
<dbReference type="CDD" id="cd00475">
    <property type="entry name" value="Cis_IPPS"/>
    <property type="match status" value="1"/>
</dbReference>
<accession>A0ABP9DE52</accession>
<keyword evidence="1 5" id="KW-0808">Transferase</keyword>
<comment type="function">
    <text evidence="5">Catalyzes the condensation of isopentenyl diphosphate (IPP) with allylic pyrophosphates generating different type of terpenoids.</text>
</comment>
<feature type="binding site" evidence="5">
    <location>
        <begin position="39"/>
        <end position="42"/>
    </location>
    <ligand>
        <name>substrate</name>
    </ligand>
</feature>
<dbReference type="PANTHER" id="PTHR10291:SF43">
    <property type="entry name" value="DEHYDRODOLICHYL DIPHOSPHATE SYNTHASE COMPLEX SUBUNIT DHDDS"/>
    <property type="match status" value="1"/>
</dbReference>
<feature type="active site" description="Proton acceptor" evidence="5">
    <location>
        <position position="87"/>
    </location>
</feature>